<evidence type="ECO:0000256" key="4">
    <source>
        <dbReference type="ARBA" id="ARBA00022461"/>
    </source>
</evidence>
<sequence length="1979" mass="221105">MIPKYTLPRRKDAIRHKIRKSVTFADVESDLCQRLVHEPDSMDSRSSPYIRPAPYSGGVHPHFEEEDDRSRLHASALYSERRTSSRKSLRSQKIDYHATTIKTLWFDFCARTSSHGIPYVATSSFFGRYVWAALFMCMLMAFLLQTYWTMSEYLQYRTIIEMQLQFEAAAFPAATVCNLNAFKYSELIQYDEIKEGFDYWERVINARMMSDSMKPGGEILEAISVRKKRAKDRSDLLFPIDDEDLEGAEYQPVFVRCTCMNMEQCVPNRNPLEVNASICMCFEDVTRGLIWPCYPTSVWTVKKCSGCSISNTCPDPDGPNAAKNIAKNHNPLPCLCQSISHHCMVHPKDEIRWWNPNNYTVYSVTDPPTTEITETEEAFGLSDLKDAGAITTQTKENLIFLVAALPRETRRNLSYTLNEFVLRCSFNSKDCSMERDFKLHIDPEYGNCYTFNFNDSVELKNSRAGPMYGLRLLLNVHQSDYMPTTEAAGVRLVVHEQDQEPFPDTFGYSAPTGFISSFGLKTKELHRLSAPWGNCSDTFRPVPYIYNEHYSPEGCHRNCFQLKVLEICGCGDPRFPLPSEEHRHCNAKSRTDRQCLSNLTSDSGGYHHLHEQCECRQPCHEKVFETAYSASAWPSINFKIGTDCPAVSDIFNDTEACTEYYRQNTAYIEIYYEQLNFESLKETAGYTLVNLFSDFGGNIGLWIGFSVITFAEFAELFCEICKLMYIKGVIYVQKKIQKKEYKSSSLMQIDFLQRSPKKGQREPGEDEMSTNESTKELMIAYPLPDVFIHCQWQRQLPVKPLIPELFFVVLLGISNLKVFMGDDSSQDNTGSPPATGAAAPAVAQAAGNAQQQQPASAIRNKVDVPPGFGRRVSSVEVVKNAMPPTKKASVVIFETPDTPKAERRASSWWRNLVMDDDKTAAAQQPEIVLTPDNAGNGLEDRHRNISTASVGDRELYAWGSNKDAGGNHNLALFEEPSMPFFSSYLKAHITPGPLERAQSSSHGGHGGKADLGVLLGVYLPTIQHILGVTMFIRLFWLVGIAGLGQTFLLLFLCCFCTFLTCISISAVATNGVVESGGAYFMISRNLGPEFGSAVGILFYLANTVATSMYLVGGVEILLLYIFPGLTFGGSDGQHDTSLFGTMTNSLRFYSTILLLIEFAIVAMGVKFVQMLAPVSLICVILSILACYAGGATKTMYPDSGQYVCMFNERLLQSSALHNETVALDDICGYCNNNNTYLLDKVCGPEGCNDTMLARGGFSCINGFPGFQGGKTLLNNLGPNYLAKNQAAVGIPADLKVDVYQDVRTTFFVLLAIYFPAVTGIFTGANMSGDLKNPQASIPAGTIAANLTTSFIYFSLAFIFGGAIDGAVLRDKNGQSVGGQMVVALLSWPSPWVLLIGSFLSTFGAALQCLCSAPRLLQAIAKDEVIPILSPFKKVTANNEPFLGLILTTVIAEIAILMGSMDTIAAVVDFFFLMCYAFVNIICTLHSLLGAPNWRPRFKYYHWFLSLLGAVLCFFIMFSTHWDYAIVACLLCLVIYKYVEWKGAKKEWGDGIRGLALTTAQYSLMKIEDKEPHPKNWRPQLLLLLSMQWSKEIIDVRYLNLLNLASQLKAGKGLTVVTAFLKGDPTSPDDKKKGEQVKARMDFDMNQVRLRGFAKTLVHSEDQVRGSMSTLVQSVGLGGLKPNTMLISWPVHEREEDMTEYNTFIEKVHAASINDMAIVVAKGIIDFPSAVFRMSGMIDVYWIVHDGGLCLLMGYLLKQHKVWRGCKLRVIGIAQESDNNVKMQEDLQKYVYQLRIDAKIMIVELADPEISKNAFERTLLMEERTMMMRDLQKVSGGGMTLSLPPNAPRAVSPLVTSEKRENSKDSDEGTTTGSEETLDKKSPTTDNEQANQETKTKKERMKALDRSKVSKMHTAVRLNELLLQHSANSQLILLNLPKPPVHKDQQALDDYVHYLEVMTDKLNRVIFVRGTGKEVITESS</sequence>
<evidence type="ECO:0000256" key="13">
    <source>
        <dbReference type="RuleBase" id="RU000679"/>
    </source>
</evidence>
<keyword evidence="10" id="KW-0325">Glycoprotein</keyword>
<name>A0AAE9AAW7_CAEBR</name>
<evidence type="ECO:0000256" key="2">
    <source>
        <dbReference type="ARBA" id="ARBA00007193"/>
    </source>
</evidence>
<dbReference type="Gene3D" id="1.20.1740.10">
    <property type="entry name" value="Amino acid/polyamine transporter I"/>
    <property type="match status" value="1"/>
</dbReference>
<feature type="compositionally biased region" description="Low complexity" evidence="14">
    <location>
        <begin position="828"/>
        <end position="857"/>
    </location>
</feature>
<keyword evidence="5 13" id="KW-0812">Transmembrane</keyword>
<dbReference type="PANTHER" id="PTHR11827">
    <property type="entry name" value="SOLUTE CARRIER FAMILY 12, CATION COTRANSPORTERS"/>
    <property type="match status" value="1"/>
</dbReference>
<accession>A0AAE9AAW7</accession>
<dbReference type="GO" id="GO:0015377">
    <property type="term" value="F:chloride:monoatomic cation symporter activity"/>
    <property type="evidence" value="ECO:0007669"/>
    <property type="project" value="InterPro"/>
</dbReference>
<feature type="transmembrane region" description="Helical" evidence="15">
    <location>
        <begin position="1306"/>
        <end position="1327"/>
    </location>
</feature>
<evidence type="ECO:0000256" key="15">
    <source>
        <dbReference type="SAM" id="Phobius"/>
    </source>
</evidence>
<dbReference type="Pfam" id="PF00858">
    <property type="entry name" value="ASC"/>
    <property type="match status" value="1"/>
</dbReference>
<dbReference type="InterPro" id="IPR004841">
    <property type="entry name" value="AA-permease/SLC12A_dom"/>
</dbReference>
<feature type="domain" description="SLC12A transporter C-terminal" evidence="17">
    <location>
        <begin position="1885"/>
        <end position="1978"/>
    </location>
</feature>
<evidence type="ECO:0000256" key="5">
    <source>
        <dbReference type="ARBA" id="ARBA00022692"/>
    </source>
</evidence>
<keyword evidence="4 13" id="KW-0894">Sodium channel</keyword>
<feature type="domain" description="SLC12A transporter C-terminal" evidence="17">
    <location>
        <begin position="1600"/>
        <end position="1719"/>
    </location>
</feature>
<keyword evidence="11 13" id="KW-0739">Sodium transport</keyword>
<feature type="transmembrane region" description="Helical" evidence="15">
    <location>
        <begin position="1466"/>
        <end position="1487"/>
    </location>
</feature>
<evidence type="ECO:0000256" key="11">
    <source>
        <dbReference type="ARBA" id="ARBA00023201"/>
    </source>
</evidence>
<dbReference type="InterPro" id="IPR018491">
    <property type="entry name" value="SLC12_C"/>
</dbReference>
<evidence type="ECO:0000256" key="1">
    <source>
        <dbReference type="ARBA" id="ARBA00004141"/>
    </source>
</evidence>
<dbReference type="InterPro" id="IPR004842">
    <property type="entry name" value="SLC12A_fam"/>
</dbReference>
<evidence type="ECO:0000313" key="18">
    <source>
        <dbReference type="EMBL" id="ULT95013.1"/>
    </source>
</evidence>
<dbReference type="NCBIfam" id="TIGR00867">
    <property type="entry name" value="deg-1"/>
    <property type="match status" value="1"/>
</dbReference>
<keyword evidence="6 15" id="KW-1133">Transmembrane helix</keyword>
<evidence type="ECO:0000256" key="14">
    <source>
        <dbReference type="SAM" id="MobiDB-lite"/>
    </source>
</evidence>
<keyword evidence="12 13" id="KW-0407">Ion channel</keyword>
<evidence type="ECO:0000256" key="9">
    <source>
        <dbReference type="ARBA" id="ARBA00023136"/>
    </source>
</evidence>
<dbReference type="Pfam" id="PF00324">
    <property type="entry name" value="AA_permease"/>
    <property type="match status" value="2"/>
</dbReference>
<gene>
    <name evidence="18" type="ORF">L3Y34_004039</name>
</gene>
<evidence type="ECO:0000256" key="3">
    <source>
        <dbReference type="ARBA" id="ARBA00022448"/>
    </source>
</evidence>
<dbReference type="Gene3D" id="1.10.287.770">
    <property type="entry name" value="YojJ-like"/>
    <property type="match status" value="1"/>
</dbReference>
<dbReference type="Pfam" id="PF03522">
    <property type="entry name" value="SLC12"/>
    <property type="match status" value="3"/>
</dbReference>
<feature type="transmembrane region" description="Helical" evidence="15">
    <location>
        <begin position="1171"/>
        <end position="1190"/>
    </location>
</feature>
<evidence type="ECO:0000313" key="19">
    <source>
        <dbReference type="Proteomes" id="UP000827892"/>
    </source>
</evidence>
<keyword evidence="8 13" id="KW-0406">Ion transport</keyword>
<feature type="domain" description="Amino acid permease/ SLC12A" evidence="16">
    <location>
        <begin position="1304"/>
        <end position="1581"/>
    </location>
</feature>
<feature type="region of interest" description="Disordered" evidence="14">
    <location>
        <begin position="1834"/>
        <end position="1909"/>
    </location>
</feature>
<keyword evidence="9 15" id="KW-0472">Membrane</keyword>
<evidence type="ECO:0000259" key="17">
    <source>
        <dbReference type="Pfam" id="PF03522"/>
    </source>
</evidence>
<dbReference type="InterPro" id="IPR001873">
    <property type="entry name" value="ENaC"/>
</dbReference>
<feature type="compositionally biased region" description="Basic and acidic residues" evidence="14">
    <location>
        <begin position="1856"/>
        <end position="1866"/>
    </location>
</feature>
<evidence type="ECO:0000256" key="8">
    <source>
        <dbReference type="ARBA" id="ARBA00023065"/>
    </source>
</evidence>
<evidence type="ECO:0000256" key="12">
    <source>
        <dbReference type="ARBA" id="ARBA00023303"/>
    </source>
</evidence>
<dbReference type="PROSITE" id="PS01206">
    <property type="entry name" value="ASC"/>
    <property type="match status" value="1"/>
</dbReference>
<comment type="similarity">
    <text evidence="2 13">Belongs to the amiloride-sensitive sodium channel (TC 1.A.6) family.</text>
</comment>
<dbReference type="FunFam" id="1.10.287.770:FF:000001">
    <property type="entry name" value="Acid-sensing ion channel subunit 1"/>
    <property type="match status" value="1"/>
</dbReference>
<organism evidence="18 19">
    <name type="scientific">Caenorhabditis briggsae</name>
    <dbReference type="NCBI Taxonomy" id="6238"/>
    <lineage>
        <taxon>Eukaryota</taxon>
        <taxon>Metazoa</taxon>
        <taxon>Ecdysozoa</taxon>
        <taxon>Nematoda</taxon>
        <taxon>Chromadorea</taxon>
        <taxon>Rhabditida</taxon>
        <taxon>Rhabditina</taxon>
        <taxon>Rhabditomorpha</taxon>
        <taxon>Rhabditoidea</taxon>
        <taxon>Rhabditidae</taxon>
        <taxon>Peloderinae</taxon>
        <taxon>Caenorhabditis</taxon>
    </lineage>
</organism>
<feature type="transmembrane region" description="Helical" evidence="15">
    <location>
        <begin position="1011"/>
        <end position="1036"/>
    </location>
</feature>
<feature type="transmembrane region" description="Helical" evidence="15">
    <location>
        <begin position="1048"/>
        <end position="1073"/>
    </location>
</feature>
<dbReference type="GO" id="GO:0016020">
    <property type="term" value="C:membrane"/>
    <property type="evidence" value="ECO:0007669"/>
    <property type="project" value="UniProtKB-SubCell"/>
</dbReference>
<feature type="transmembrane region" description="Helical" evidence="15">
    <location>
        <begin position="1441"/>
        <end position="1460"/>
    </location>
</feature>
<feature type="transmembrane region" description="Helical" evidence="15">
    <location>
        <begin position="1146"/>
        <end position="1164"/>
    </location>
</feature>
<proteinExistence type="inferred from homology"/>
<dbReference type="InterPro" id="IPR004726">
    <property type="entry name" value="Deg-1"/>
</dbReference>
<feature type="domain" description="SLC12A transporter C-terminal" evidence="17">
    <location>
        <begin position="1734"/>
        <end position="1802"/>
    </location>
</feature>
<comment type="subcellular location">
    <subcellularLocation>
        <location evidence="1">Membrane</location>
        <topology evidence="1">Multi-pass membrane protein</topology>
    </subcellularLocation>
</comment>
<dbReference type="GO" id="GO:0005272">
    <property type="term" value="F:sodium channel activity"/>
    <property type="evidence" value="ECO:0007669"/>
    <property type="project" value="UniProtKB-KW"/>
</dbReference>
<keyword evidence="7" id="KW-0915">Sodium</keyword>
<dbReference type="PRINTS" id="PR01078">
    <property type="entry name" value="AMINACHANNEL"/>
</dbReference>
<feature type="domain" description="Amino acid permease/ SLC12A" evidence="16">
    <location>
        <begin position="1017"/>
        <end position="1190"/>
    </location>
</feature>
<feature type="transmembrane region" description="Helical" evidence="15">
    <location>
        <begin position="129"/>
        <end position="148"/>
    </location>
</feature>
<feature type="transmembrane region" description="Helical" evidence="15">
    <location>
        <begin position="1094"/>
        <end position="1122"/>
    </location>
</feature>
<dbReference type="EMBL" id="CP090894">
    <property type="protein sequence ID" value="ULT95013.1"/>
    <property type="molecule type" value="Genomic_DNA"/>
</dbReference>
<evidence type="ECO:0000256" key="6">
    <source>
        <dbReference type="ARBA" id="ARBA00022989"/>
    </source>
</evidence>
<evidence type="ECO:0000256" key="7">
    <source>
        <dbReference type="ARBA" id="ARBA00023053"/>
    </source>
</evidence>
<feature type="compositionally biased region" description="Polar residues" evidence="14">
    <location>
        <begin position="1883"/>
        <end position="1892"/>
    </location>
</feature>
<reference evidence="18 19" key="1">
    <citation type="submission" date="2022-05" db="EMBL/GenBank/DDBJ databases">
        <title>Chromosome-level reference genomes for two strains of Caenorhabditis briggsae: an improved platform for comparative genomics.</title>
        <authorList>
            <person name="Stevens L."/>
            <person name="Andersen E.C."/>
        </authorList>
    </citation>
    <scope>NUCLEOTIDE SEQUENCE [LARGE SCALE GENOMIC DNA]</scope>
    <source>
        <strain evidence="18">QX1410_ONT</strain>
        <tissue evidence="18">Whole-organism</tissue>
    </source>
</reference>
<evidence type="ECO:0000256" key="10">
    <source>
        <dbReference type="ARBA" id="ARBA00023180"/>
    </source>
</evidence>
<protein>
    <submittedName>
        <fullName evidence="18">Uncharacterized protein</fullName>
    </submittedName>
</protein>
<keyword evidence="3 13" id="KW-0813">Transport</keyword>
<feature type="transmembrane region" description="Helical" evidence="15">
    <location>
        <begin position="1339"/>
        <end position="1363"/>
    </location>
</feature>
<dbReference type="Proteomes" id="UP000827892">
    <property type="component" value="Chromosome IV"/>
</dbReference>
<evidence type="ECO:0000259" key="16">
    <source>
        <dbReference type="Pfam" id="PF00324"/>
    </source>
</evidence>
<dbReference type="InterPro" id="IPR020903">
    <property type="entry name" value="ENaC_CS"/>
</dbReference>
<dbReference type="PANTHER" id="PTHR11827:SF53">
    <property type="entry name" value="K+_CL-COTRANSPORTER"/>
    <property type="match status" value="1"/>
</dbReference>
<dbReference type="Gene3D" id="2.60.470.10">
    <property type="entry name" value="Acid-sensing ion channels like domains"/>
    <property type="match status" value="1"/>
</dbReference>
<feature type="transmembrane region" description="Helical" evidence="15">
    <location>
        <begin position="1499"/>
        <end position="1517"/>
    </location>
</feature>
<feature type="region of interest" description="Disordered" evidence="14">
    <location>
        <begin position="823"/>
        <end position="863"/>
    </location>
</feature>